<proteinExistence type="predicted"/>
<sequence>MDLKVHIDEFMTEVSNDNIEIYNEFSIQFELAIFLRANLSKEYKIQLERNIGYFGLDKGNFLKKEMDIVVFNSDTKERHCIEIKYPINGQYPEQMFSICKDIKFLEELVDVGFSHSYCLVVVNDPLFYISKGEKGIYRLFRKEKLLKGKIQKPTGKKDITYHLKNEYKIEWKEIRGNEKYFITTVKRSCEQ</sequence>
<keyword evidence="2" id="KW-1185">Reference proteome</keyword>
<evidence type="ECO:0000313" key="2">
    <source>
        <dbReference type="Proteomes" id="UP001225646"/>
    </source>
</evidence>
<protein>
    <submittedName>
        <fullName evidence="1">Uncharacterized protein</fullName>
    </submittedName>
</protein>
<name>A0ABT9VSK8_9BACI</name>
<gene>
    <name evidence="1" type="ORF">J2S06_003108</name>
</gene>
<dbReference type="RefSeq" id="WP_419152874.1">
    <property type="nucleotide sequence ID" value="NZ_JAUSTR010000034.1"/>
</dbReference>
<dbReference type="EMBL" id="JAUSTR010000034">
    <property type="protein sequence ID" value="MDQ0163964.1"/>
    <property type="molecule type" value="Genomic_DNA"/>
</dbReference>
<organism evidence="1 2">
    <name type="scientific">Aeribacillus alveayuensis</name>
    <dbReference type="NCBI Taxonomy" id="279215"/>
    <lineage>
        <taxon>Bacteria</taxon>
        <taxon>Bacillati</taxon>
        <taxon>Bacillota</taxon>
        <taxon>Bacilli</taxon>
        <taxon>Bacillales</taxon>
        <taxon>Bacillaceae</taxon>
        <taxon>Aeribacillus</taxon>
    </lineage>
</organism>
<comment type="caution">
    <text evidence="1">The sequence shown here is derived from an EMBL/GenBank/DDBJ whole genome shotgun (WGS) entry which is preliminary data.</text>
</comment>
<accession>A0ABT9VSK8</accession>
<dbReference type="Proteomes" id="UP001225646">
    <property type="component" value="Unassembled WGS sequence"/>
</dbReference>
<evidence type="ECO:0000313" key="1">
    <source>
        <dbReference type="EMBL" id="MDQ0163964.1"/>
    </source>
</evidence>
<reference evidence="1 2" key="1">
    <citation type="submission" date="2023-07" db="EMBL/GenBank/DDBJ databases">
        <title>Genomic Encyclopedia of Type Strains, Phase IV (KMG-IV): sequencing the most valuable type-strain genomes for metagenomic binning, comparative biology and taxonomic classification.</title>
        <authorList>
            <person name="Goeker M."/>
        </authorList>
    </citation>
    <scope>NUCLEOTIDE SEQUENCE [LARGE SCALE GENOMIC DNA]</scope>
    <source>
        <strain evidence="1 2">DSM 19092</strain>
    </source>
</reference>